<name>A0A1H2U8X0_9RHOB</name>
<dbReference type="STRING" id="564137.SAMN04488238_102301"/>
<dbReference type="RefSeq" id="WP_092885913.1">
    <property type="nucleotide sequence ID" value="NZ_CP061498.1"/>
</dbReference>
<feature type="region of interest" description="Disordered" evidence="1">
    <location>
        <begin position="68"/>
        <end position="88"/>
    </location>
</feature>
<dbReference type="AlphaFoldDB" id="A0A1H2U8X0"/>
<feature type="transmembrane region" description="Helical" evidence="2">
    <location>
        <begin position="36"/>
        <end position="55"/>
    </location>
</feature>
<proteinExistence type="predicted"/>
<keyword evidence="4" id="KW-1185">Reference proteome</keyword>
<evidence type="ECO:0000256" key="1">
    <source>
        <dbReference type="SAM" id="MobiDB-lite"/>
    </source>
</evidence>
<organism evidence="3 4">
    <name type="scientific">Roseicitreum antarcticum</name>
    <dbReference type="NCBI Taxonomy" id="564137"/>
    <lineage>
        <taxon>Bacteria</taxon>
        <taxon>Pseudomonadati</taxon>
        <taxon>Pseudomonadota</taxon>
        <taxon>Alphaproteobacteria</taxon>
        <taxon>Rhodobacterales</taxon>
        <taxon>Paracoccaceae</taxon>
        <taxon>Roseicitreum</taxon>
    </lineage>
</organism>
<evidence type="ECO:0000256" key="2">
    <source>
        <dbReference type="SAM" id="Phobius"/>
    </source>
</evidence>
<evidence type="ECO:0000313" key="3">
    <source>
        <dbReference type="EMBL" id="SDW52039.1"/>
    </source>
</evidence>
<accession>A0A1H2U8X0</accession>
<reference evidence="3 4" key="1">
    <citation type="submission" date="2016-10" db="EMBL/GenBank/DDBJ databases">
        <authorList>
            <person name="de Groot N.N."/>
        </authorList>
    </citation>
    <scope>NUCLEOTIDE SEQUENCE [LARGE SCALE GENOMIC DNA]</scope>
    <source>
        <strain evidence="3 4">CGMCC 1.8894</strain>
    </source>
</reference>
<protein>
    <submittedName>
        <fullName evidence="3">Uncharacterized protein</fullName>
    </submittedName>
</protein>
<dbReference type="OrthoDB" id="7870722at2"/>
<evidence type="ECO:0000313" key="4">
    <source>
        <dbReference type="Proteomes" id="UP000198539"/>
    </source>
</evidence>
<keyword evidence="2" id="KW-1133">Transmembrane helix</keyword>
<sequence>METRLEAYDTAAGLLRNMGYEARAVEDWTPPGGLRAVVALITCAPAIVIGMAVGLTAEEPEAHLPVTSAKAARAAPGKAGDPQYTWWL</sequence>
<feature type="compositionally biased region" description="Low complexity" evidence="1">
    <location>
        <begin position="69"/>
        <end position="80"/>
    </location>
</feature>
<keyword evidence="2" id="KW-0472">Membrane</keyword>
<dbReference type="EMBL" id="FNOM01000002">
    <property type="protein sequence ID" value="SDW52039.1"/>
    <property type="molecule type" value="Genomic_DNA"/>
</dbReference>
<gene>
    <name evidence="3" type="ORF">SAMN04488238_102301</name>
</gene>
<keyword evidence="2" id="KW-0812">Transmembrane</keyword>
<dbReference type="Proteomes" id="UP000198539">
    <property type="component" value="Unassembled WGS sequence"/>
</dbReference>